<organism evidence="3 4">
    <name type="scientific">Salvia divinorum</name>
    <name type="common">Maria pastora</name>
    <name type="synonym">Diviner's sage</name>
    <dbReference type="NCBI Taxonomy" id="28513"/>
    <lineage>
        <taxon>Eukaryota</taxon>
        <taxon>Viridiplantae</taxon>
        <taxon>Streptophyta</taxon>
        <taxon>Embryophyta</taxon>
        <taxon>Tracheophyta</taxon>
        <taxon>Spermatophyta</taxon>
        <taxon>Magnoliopsida</taxon>
        <taxon>eudicotyledons</taxon>
        <taxon>Gunneridae</taxon>
        <taxon>Pentapetalae</taxon>
        <taxon>asterids</taxon>
        <taxon>lamiids</taxon>
        <taxon>Lamiales</taxon>
        <taxon>Lamiaceae</taxon>
        <taxon>Nepetoideae</taxon>
        <taxon>Mentheae</taxon>
        <taxon>Salviinae</taxon>
        <taxon>Salvia</taxon>
        <taxon>Salvia subgen. Calosphace</taxon>
    </lineage>
</organism>
<proteinExistence type="predicted"/>
<name>A0ABD1HIE0_SALDI</name>
<evidence type="ECO:0000313" key="3">
    <source>
        <dbReference type="EMBL" id="KAL1556213.1"/>
    </source>
</evidence>
<dbReference type="PANTHER" id="PTHR31996:SF2">
    <property type="entry name" value="COILED-COIL DOMAIN-CONTAINING PROTEIN 115"/>
    <property type="match status" value="1"/>
</dbReference>
<evidence type="ECO:0000256" key="2">
    <source>
        <dbReference type="SAM" id="MobiDB-lite"/>
    </source>
</evidence>
<dbReference type="EMBL" id="JBEAFC010000005">
    <property type="protein sequence ID" value="KAL1556213.1"/>
    <property type="molecule type" value="Genomic_DNA"/>
</dbReference>
<sequence>MQISENGTESTDKLMEADQHVLNFLDSMDTYLILMDSLSSTLRQGWLELASARHSMGAARVSSTLFNLKSHHASTTLEIDDVDTNVVPPHFTLCKWVASDDSEMNNGEANCKDDELSLAKPETPQALVEEPQARRAESGESPVSPDGHVQQARSRSLSMFGTLVSPKLRATQTSFEKAMEMLVEISNVRASLLHAHNQVRKTRRLPNSCV</sequence>
<dbReference type="InterPro" id="IPR040357">
    <property type="entry name" value="Vma22/CCDC115"/>
</dbReference>
<gene>
    <name evidence="3" type="ORF">AAHA92_11865</name>
</gene>
<feature type="region of interest" description="Disordered" evidence="2">
    <location>
        <begin position="124"/>
        <end position="152"/>
    </location>
</feature>
<keyword evidence="4" id="KW-1185">Reference proteome</keyword>
<dbReference type="Pfam" id="PF21730">
    <property type="entry name" value="Vma22_CCDC115"/>
    <property type="match status" value="1"/>
</dbReference>
<protein>
    <recommendedName>
        <fullName evidence="1">Vacuolar ATPase assembly protein VMA22</fullName>
    </recommendedName>
</protein>
<evidence type="ECO:0000256" key="1">
    <source>
        <dbReference type="ARBA" id="ARBA00093634"/>
    </source>
</evidence>
<evidence type="ECO:0000313" key="4">
    <source>
        <dbReference type="Proteomes" id="UP001567538"/>
    </source>
</evidence>
<dbReference type="AlphaFoldDB" id="A0ABD1HIE0"/>
<accession>A0ABD1HIE0</accession>
<reference evidence="3 4" key="1">
    <citation type="submission" date="2024-06" db="EMBL/GenBank/DDBJ databases">
        <title>A chromosome level genome sequence of Diviner's sage (Salvia divinorum).</title>
        <authorList>
            <person name="Ford S.A."/>
            <person name="Ro D.-K."/>
            <person name="Ness R.W."/>
            <person name="Phillips M.A."/>
        </authorList>
    </citation>
    <scope>NUCLEOTIDE SEQUENCE [LARGE SCALE GENOMIC DNA]</scope>
    <source>
        <strain evidence="3">SAF-2024a</strain>
        <tissue evidence="3">Leaf</tissue>
    </source>
</reference>
<comment type="caution">
    <text evidence="3">The sequence shown here is derived from an EMBL/GenBank/DDBJ whole genome shotgun (WGS) entry which is preliminary data.</text>
</comment>
<dbReference type="Proteomes" id="UP001567538">
    <property type="component" value="Unassembled WGS sequence"/>
</dbReference>
<dbReference type="PANTHER" id="PTHR31996">
    <property type="entry name" value="COILED-COIL DOMAIN-CONTAINING PROTEIN 115"/>
    <property type="match status" value="1"/>
</dbReference>